<dbReference type="EMBL" id="JAUKUA010000003">
    <property type="protein sequence ID" value="KAK0720279.1"/>
    <property type="molecule type" value="Genomic_DNA"/>
</dbReference>
<name>A0AA40AQS7_9PEZI</name>
<feature type="compositionally biased region" description="Basic and acidic residues" evidence="1">
    <location>
        <begin position="224"/>
        <end position="234"/>
    </location>
</feature>
<comment type="caution">
    <text evidence="2">The sequence shown here is derived from an EMBL/GenBank/DDBJ whole genome shotgun (WGS) entry which is preliminary data.</text>
</comment>
<gene>
    <name evidence="2" type="ORF">B0H67DRAFT_575574</name>
</gene>
<evidence type="ECO:0000256" key="1">
    <source>
        <dbReference type="SAM" id="MobiDB-lite"/>
    </source>
</evidence>
<protein>
    <recommendedName>
        <fullName evidence="4">Fungal N-terminal domain-containing protein</fullName>
    </recommendedName>
</protein>
<reference evidence="2" key="1">
    <citation type="submission" date="2023-06" db="EMBL/GenBank/DDBJ databases">
        <title>Genome-scale phylogeny and comparative genomics of the fungal order Sordariales.</title>
        <authorList>
            <consortium name="Lawrence Berkeley National Laboratory"/>
            <person name="Hensen N."/>
            <person name="Bonometti L."/>
            <person name="Westerberg I."/>
            <person name="Brannstrom I.O."/>
            <person name="Guillou S."/>
            <person name="Cros-Aarteil S."/>
            <person name="Calhoun S."/>
            <person name="Haridas S."/>
            <person name="Kuo A."/>
            <person name="Mondo S."/>
            <person name="Pangilinan J."/>
            <person name="Riley R."/>
            <person name="Labutti K."/>
            <person name="Andreopoulos B."/>
            <person name="Lipzen A."/>
            <person name="Chen C."/>
            <person name="Yanf M."/>
            <person name="Daum C."/>
            <person name="Ng V."/>
            <person name="Clum A."/>
            <person name="Steindorff A."/>
            <person name="Ohm R."/>
            <person name="Martin F."/>
            <person name="Silar P."/>
            <person name="Natvig D."/>
            <person name="Lalanne C."/>
            <person name="Gautier V."/>
            <person name="Ament-Velasquez S.L."/>
            <person name="Kruys A."/>
            <person name="Hutchinson M.I."/>
            <person name="Powell A.J."/>
            <person name="Barry K."/>
            <person name="Miller A.N."/>
            <person name="Grigoriev I.V."/>
            <person name="Debuchy R."/>
            <person name="Gladieux P."/>
            <person name="Thoren M.H."/>
            <person name="Johannesson H."/>
        </authorList>
    </citation>
    <scope>NUCLEOTIDE SEQUENCE</scope>
    <source>
        <strain evidence="2">SMH4607-1</strain>
    </source>
</reference>
<keyword evidence="3" id="KW-1185">Reference proteome</keyword>
<accession>A0AA40AQS7</accession>
<organism evidence="2 3">
    <name type="scientific">Lasiosphaeris hirsuta</name>
    <dbReference type="NCBI Taxonomy" id="260670"/>
    <lineage>
        <taxon>Eukaryota</taxon>
        <taxon>Fungi</taxon>
        <taxon>Dikarya</taxon>
        <taxon>Ascomycota</taxon>
        <taxon>Pezizomycotina</taxon>
        <taxon>Sordariomycetes</taxon>
        <taxon>Sordariomycetidae</taxon>
        <taxon>Sordariales</taxon>
        <taxon>Lasiosphaeriaceae</taxon>
        <taxon>Lasiosphaeris</taxon>
    </lineage>
</organism>
<evidence type="ECO:0000313" key="3">
    <source>
        <dbReference type="Proteomes" id="UP001172102"/>
    </source>
</evidence>
<evidence type="ECO:0008006" key="4">
    <source>
        <dbReference type="Google" id="ProtNLM"/>
    </source>
</evidence>
<evidence type="ECO:0000313" key="2">
    <source>
        <dbReference type="EMBL" id="KAK0720279.1"/>
    </source>
</evidence>
<sequence>MDPVTILGVVTAITSLLRSVRNLIKRFRDTPQIVSKLERDLANFRFCIQEVQQINDSNQKAMSSEHISCALAGCHHTLERLNSDLEKLSRKDTWAIKASALLGVGGIEGMVTALEREREQVMMITLMLSVKSIANQSSVSKPLLSLQSQPFGYGNKDDALQILDDQTDSQPLIEGIPSRDSSPDCTIKFSFDEVCNEHPAYRQAKDAPRVGRKRRLSTNGEEVSLERRVPLGET</sequence>
<dbReference type="Proteomes" id="UP001172102">
    <property type="component" value="Unassembled WGS sequence"/>
</dbReference>
<dbReference type="AlphaFoldDB" id="A0AA40AQS7"/>
<feature type="region of interest" description="Disordered" evidence="1">
    <location>
        <begin position="204"/>
        <end position="234"/>
    </location>
</feature>
<proteinExistence type="predicted"/>